<comment type="caution">
    <text evidence="2">The sequence shown here is derived from an EMBL/GenBank/DDBJ whole genome shotgun (WGS) entry which is preliminary data.</text>
</comment>
<dbReference type="AlphaFoldDB" id="A0A1D1UWN4"/>
<reference evidence="2 3" key="1">
    <citation type="journal article" date="2016" name="Nat. Commun.">
        <title>Extremotolerant tardigrade genome and improved radiotolerance of human cultured cells by tardigrade-unique protein.</title>
        <authorList>
            <person name="Hashimoto T."/>
            <person name="Horikawa D.D."/>
            <person name="Saito Y."/>
            <person name="Kuwahara H."/>
            <person name="Kozuka-Hata H."/>
            <person name="Shin-I T."/>
            <person name="Minakuchi Y."/>
            <person name="Ohishi K."/>
            <person name="Motoyama A."/>
            <person name="Aizu T."/>
            <person name="Enomoto A."/>
            <person name="Kondo K."/>
            <person name="Tanaka S."/>
            <person name="Hara Y."/>
            <person name="Koshikawa S."/>
            <person name="Sagara H."/>
            <person name="Miura T."/>
            <person name="Yokobori S."/>
            <person name="Miyagawa K."/>
            <person name="Suzuki Y."/>
            <person name="Kubo T."/>
            <person name="Oyama M."/>
            <person name="Kohara Y."/>
            <person name="Fujiyama A."/>
            <person name="Arakawa K."/>
            <person name="Katayama T."/>
            <person name="Toyoda A."/>
            <person name="Kunieda T."/>
        </authorList>
    </citation>
    <scope>NUCLEOTIDE SEQUENCE [LARGE SCALE GENOMIC DNA]</scope>
    <source>
        <strain evidence="2 3">YOKOZUNA-1</strain>
    </source>
</reference>
<evidence type="ECO:0008006" key="4">
    <source>
        <dbReference type="Google" id="ProtNLM"/>
    </source>
</evidence>
<proteinExistence type="predicted"/>
<protein>
    <recommendedName>
        <fullName evidence="4">Cathepsin propeptide inhibitor domain-containing protein</fullName>
    </recommendedName>
</protein>
<name>A0A1D1UWN4_RAMVA</name>
<evidence type="ECO:0000313" key="2">
    <source>
        <dbReference type="EMBL" id="GAU92092.1"/>
    </source>
</evidence>
<evidence type="ECO:0000256" key="1">
    <source>
        <dbReference type="SAM" id="SignalP"/>
    </source>
</evidence>
<evidence type="ECO:0000313" key="3">
    <source>
        <dbReference type="Proteomes" id="UP000186922"/>
    </source>
</evidence>
<feature type="chain" id="PRO_5008897726" description="Cathepsin propeptide inhibitor domain-containing protein" evidence="1">
    <location>
        <begin position="20"/>
        <end position="131"/>
    </location>
</feature>
<dbReference type="EMBL" id="BDGG01000002">
    <property type="protein sequence ID" value="GAU92092.1"/>
    <property type="molecule type" value="Genomic_DNA"/>
</dbReference>
<accession>A0A1D1UWN4</accession>
<gene>
    <name evidence="2" type="primary">RvY_04221-1</name>
    <name evidence="2" type="synonym">RvY_04221.1</name>
    <name evidence="2" type="ORF">RvY_04221</name>
</gene>
<dbReference type="Proteomes" id="UP000186922">
    <property type="component" value="Unassembled WGS sequence"/>
</dbReference>
<keyword evidence="1" id="KW-0732">Signal</keyword>
<keyword evidence="3" id="KW-1185">Reference proteome</keyword>
<organism evidence="2 3">
    <name type="scientific">Ramazzottius varieornatus</name>
    <name type="common">Water bear</name>
    <name type="synonym">Tardigrade</name>
    <dbReference type="NCBI Taxonomy" id="947166"/>
    <lineage>
        <taxon>Eukaryota</taxon>
        <taxon>Metazoa</taxon>
        <taxon>Ecdysozoa</taxon>
        <taxon>Tardigrada</taxon>
        <taxon>Eutardigrada</taxon>
        <taxon>Parachela</taxon>
        <taxon>Hypsibioidea</taxon>
        <taxon>Ramazzottiidae</taxon>
        <taxon>Ramazzottius</taxon>
    </lineage>
</organism>
<sequence length="131" mass="14009">MQSALLGSALFGLLAVSLAAVTLDGRRSPGAIADADPNTNVPRDWEAYKKFCKVTTDPKKDAAQKATFLKTVQMVRANQAQQASGKKLASDFVGMNLNCHAHMTPEEFKQGALGLKPAAPIRRPIMVGEAE</sequence>
<feature type="signal peptide" evidence="1">
    <location>
        <begin position="1"/>
        <end position="19"/>
    </location>
</feature>
<dbReference type="Gene3D" id="1.10.287.2250">
    <property type="match status" value="1"/>
</dbReference>